<dbReference type="Pfam" id="PF00005">
    <property type="entry name" value="ABC_tran"/>
    <property type="match status" value="1"/>
</dbReference>
<evidence type="ECO:0000259" key="4">
    <source>
        <dbReference type="PROSITE" id="PS50893"/>
    </source>
</evidence>
<proteinExistence type="predicted"/>
<dbReference type="InterPro" id="IPR003439">
    <property type="entry name" value="ABC_transporter-like_ATP-bd"/>
</dbReference>
<dbReference type="RefSeq" id="WP_025021417.1">
    <property type="nucleotide sequence ID" value="NZ_AZFH01000202.1"/>
</dbReference>
<keyword evidence="3" id="KW-0067">ATP-binding</keyword>
<dbReference type="InterPro" id="IPR050763">
    <property type="entry name" value="ABC_transporter_ATP-binding"/>
</dbReference>
<dbReference type="STRING" id="1423740.FC36_GL001997"/>
<dbReference type="InterPro" id="IPR003593">
    <property type="entry name" value="AAA+_ATPase"/>
</dbReference>
<dbReference type="SMART" id="SM00382">
    <property type="entry name" value="AAA"/>
    <property type="match status" value="1"/>
</dbReference>
<evidence type="ECO:0000256" key="2">
    <source>
        <dbReference type="ARBA" id="ARBA00022741"/>
    </source>
</evidence>
<keyword evidence="1" id="KW-0813">Transport</keyword>
<dbReference type="GO" id="GO:0016887">
    <property type="term" value="F:ATP hydrolysis activity"/>
    <property type="evidence" value="ECO:0007669"/>
    <property type="project" value="InterPro"/>
</dbReference>
<protein>
    <submittedName>
        <fullName evidence="5">ABC superfamily ATP binding cassette transporter, ABC protein</fullName>
    </submittedName>
</protein>
<dbReference type="PATRIC" id="fig|1423740.3.peg.2163"/>
<dbReference type="EMBL" id="AZFH01000202">
    <property type="protein sequence ID" value="KRL76282.1"/>
    <property type="molecule type" value="Genomic_DNA"/>
</dbReference>
<dbReference type="Gene3D" id="3.40.50.300">
    <property type="entry name" value="P-loop containing nucleotide triphosphate hydrolases"/>
    <property type="match status" value="1"/>
</dbReference>
<evidence type="ECO:0000256" key="1">
    <source>
        <dbReference type="ARBA" id="ARBA00022448"/>
    </source>
</evidence>
<dbReference type="OrthoDB" id="9804819at2"/>
<evidence type="ECO:0000313" key="5">
    <source>
        <dbReference type="EMBL" id="KRL76282.1"/>
    </source>
</evidence>
<dbReference type="Proteomes" id="UP000051048">
    <property type="component" value="Unassembled WGS sequence"/>
</dbReference>
<reference evidence="5 6" key="1">
    <citation type="journal article" date="2015" name="Genome Announc.">
        <title>Expanding the biotechnology potential of lactobacilli through comparative genomics of 213 strains and associated genera.</title>
        <authorList>
            <person name="Sun Z."/>
            <person name="Harris H.M."/>
            <person name="McCann A."/>
            <person name="Guo C."/>
            <person name="Argimon S."/>
            <person name="Zhang W."/>
            <person name="Yang X."/>
            <person name="Jeffery I.B."/>
            <person name="Cooney J.C."/>
            <person name="Kagawa T.F."/>
            <person name="Liu W."/>
            <person name="Song Y."/>
            <person name="Salvetti E."/>
            <person name="Wrobel A."/>
            <person name="Rasinkangas P."/>
            <person name="Parkhill J."/>
            <person name="Rea M.C."/>
            <person name="O'Sullivan O."/>
            <person name="Ritari J."/>
            <person name="Douillard F.P."/>
            <person name="Paul Ross R."/>
            <person name="Yang R."/>
            <person name="Briner A.E."/>
            <person name="Felis G.E."/>
            <person name="de Vos W.M."/>
            <person name="Barrangou R."/>
            <person name="Klaenhammer T.R."/>
            <person name="Caufield P.W."/>
            <person name="Cui Y."/>
            <person name="Zhang H."/>
            <person name="O'Toole P.W."/>
        </authorList>
    </citation>
    <scope>NUCLEOTIDE SEQUENCE [LARGE SCALE GENOMIC DNA]</scope>
    <source>
        <strain evidence="5 6">DSM 15833</strain>
    </source>
</reference>
<feature type="domain" description="ABC transporter" evidence="4">
    <location>
        <begin position="5"/>
        <end position="229"/>
    </location>
</feature>
<name>A0A0R1TBD3_9LACO</name>
<gene>
    <name evidence="5" type="ORF">FC36_GL001997</name>
</gene>
<dbReference type="GO" id="GO:0005524">
    <property type="term" value="F:ATP binding"/>
    <property type="evidence" value="ECO:0007669"/>
    <property type="project" value="UniProtKB-KW"/>
</dbReference>
<accession>A0A0R1TBD3</accession>
<dbReference type="CDD" id="cd03230">
    <property type="entry name" value="ABC_DR_subfamily_A"/>
    <property type="match status" value="1"/>
</dbReference>
<organism evidence="5 6">
    <name type="scientific">Ligilactobacillus equi DSM 15833 = JCM 10991</name>
    <dbReference type="NCBI Taxonomy" id="1423740"/>
    <lineage>
        <taxon>Bacteria</taxon>
        <taxon>Bacillati</taxon>
        <taxon>Bacillota</taxon>
        <taxon>Bacilli</taxon>
        <taxon>Lactobacillales</taxon>
        <taxon>Lactobacillaceae</taxon>
        <taxon>Ligilactobacillus</taxon>
    </lineage>
</organism>
<dbReference type="AlphaFoldDB" id="A0A0R1TBD3"/>
<dbReference type="InterPro" id="IPR017871">
    <property type="entry name" value="ABC_transporter-like_CS"/>
</dbReference>
<dbReference type="PANTHER" id="PTHR42711">
    <property type="entry name" value="ABC TRANSPORTER ATP-BINDING PROTEIN"/>
    <property type="match status" value="1"/>
</dbReference>
<dbReference type="PANTHER" id="PTHR42711:SF17">
    <property type="entry name" value="ABC TRANSPORTER ATP-BINDING PROTEIN"/>
    <property type="match status" value="1"/>
</dbReference>
<comment type="caution">
    <text evidence="5">The sequence shown here is derived from an EMBL/GenBank/DDBJ whole genome shotgun (WGS) entry which is preliminary data.</text>
</comment>
<evidence type="ECO:0000256" key="3">
    <source>
        <dbReference type="ARBA" id="ARBA00022840"/>
    </source>
</evidence>
<dbReference type="SUPFAM" id="SSF52540">
    <property type="entry name" value="P-loop containing nucleoside triphosphate hydrolases"/>
    <property type="match status" value="1"/>
</dbReference>
<dbReference type="InterPro" id="IPR027417">
    <property type="entry name" value="P-loop_NTPase"/>
</dbReference>
<dbReference type="PROSITE" id="PS50893">
    <property type="entry name" value="ABC_TRANSPORTER_2"/>
    <property type="match status" value="1"/>
</dbReference>
<dbReference type="PROSITE" id="PS00211">
    <property type="entry name" value="ABC_TRANSPORTER_1"/>
    <property type="match status" value="1"/>
</dbReference>
<sequence>MEEVIKVNHLNKQIGTKKVLHDISFTVSKGECIALIGPNGAGKTTLFSCLLGDYSTEKTMITVLKDSPRSKKLKDKVSVLYQENIIQKRMKVKELISFYRLIYNNPLSLQEVDNILRFSELQKNQFTEKLSGGQKRLLSFLLAVIGNPQIIFLDEPTAGMDTNIRQHFWKVISLLKKQGKTIIYSSHYIEEVEHTADRVLLLNKGQLIRDTTPYALRSEKEEKVFSIPIKYVNLVRDLTYIYDVELKKDNICFTTQNPQKVWDIIYPQVDLADIEMNNITLLKKIFTVTEDK</sequence>
<keyword evidence="2" id="KW-0547">Nucleotide-binding</keyword>
<evidence type="ECO:0000313" key="6">
    <source>
        <dbReference type="Proteomes" id="UP000051048"/>
    </source>
</evidence>